<gene>
    <name evidence="4" type="ORF">CCO03_14980</name>
</gene>
<sequence length="219" mass="23590">MHVHHLYRPANIAPDQAAWLLVLLHGVGSNEADLFSLAPAVPAPFHVVSLRAPFAMGPDSHAWFAFDVLPDGGRRIDAAQEATSRELLGQVLDQLQAALAVPPERTVLGGFSQGGIMAMSLLLTEPQRMGAAMALHSRLLPEVSERMAAPEALAGHALWVSHGLQDDVIPIAQARATRDFVRDLPLALSYHEFNGQHDIPLDELQAAMAWLDGLTADSV</sequence>
<dbReference type="InterPro" id="IPR003140">
    <property type="entry name" value="PLipase/COase/thioEstase"/>
</dbReference>
<evidence type="ECO:0000256" key="1">
    <source>
        <dbReference type="ARBA" id="ARBA00006499"/>
    </source>
</evidence>
<dbReference type="GO" id="GO:0016787">
    <property type="term" value="F:hydrolase activity"/>
    <property type="evidence" value="ECO:0007669"/>
    <property type="project" value="UniProtKB-KW"/>
</dbReference>
<feature type="domain" description="Phospholipase/carboxylesterase/thioesterase" evidence="3">
    <location>
        <begin position="16"/>
        <end position="211"/>
    </location>
</feature>
<dbReference type="RefSeq" id="WP_087282348.1">
    <property type="nucleotide sequence ID" value="NZ_CP021455.1"/>
</dbReference>
<dbReference type="KEGG" id="cser:CCO03_14980"/>
<comment type="similarity">
    <text evidence="1">Belongs to the AB hydrolase superfamily. AB hydrolase 2 family.</text>
</comment>
<dbReference type="AlphaFoldDB" id="A0A1Y0EQ84"/>
<dbReference type="SUPFAM" id="SSF53474">
    <property type="entry name" value="alpha/beta-Hydrolases"/>
    <property type="match status" value="1"/>
</dbReference>
<reference evidence="4 5" key="1">
    <citation type="submission" date="2017-05" db="EMBL/GenBank/DDBJ databases">
        <authorList>
            <person name="Song R."/>
            <person name="Chenine A.L."/>
            <person name="Ruprecht R.M."/>
        </authorList>
    </citation>
    <scope>NUCLEOTIDE SEQUENCE [LARGE SCALE GENOMIC DNA]</scope>
    <source>
        <strain evidence="4 5">DSM 26136</strain>
    </source>
</reference>
<dbReference type="OrthoDB" id="9801763at2"/>
<evidence type="ECO:0000313" key="5">
    <source>
        <dbReference type="Proteomes" id="UP000196138"/>
    </source>
</evidence>
<evidence type="ECO:0000256" key="2">
    <source>
        <dbReference type="ARBA" id="ARBA00022801"/>
    </source>
</evidence>
<dbReference type="PANTHER" id="PTHR10655">
    <property type="entry name" value="LYSOPHOSPHOLIPASE-RELATED"/>
    <property type="match status" value="1"/>
</dbReference>
<dbReference type="Pfam" id="PF02230">
    <property type="entry name" value="Abhydrolase_2"/>
    <property type="match status" value="1"/>
</dbReference>
<dbReference type="Gene3D" id="3.40.50.1820">
    <property type="entry name" value="alpha/beta hydrolase"/>
    <property type="match status" value="1"/>
</dbReference>
<keyword evidence="5" id="KW-1185">Reference proteome</keyword>
<evidence type="ECO:0000313" key="4">
    <source>
        <dbReference type="EMBL" id="ARU05814.1"/>
    </source>
</evidence>
<dbReference type="PANTHER" id="PTHR10655:SF17">
    <property type="entry name" value="LYSOPHOSPHOLIPASE-LIKE PROTEIN 1"/>
    <property type="match status" value="1"/>
</dbReference>
<name>A0A1Y0EQ84_9BURK</name>
<keyword evidence="2" id="KW-0378">Hydrolase</keyword>
<proteinExistence type="inferred from homology"/>
<dbReference type="InterPro" id="IPR050565">
    <property type="entry name" value="LYPA1-2/EST-like"/>
</dbReference>
<organism evidence="4 5">
    <name type="scientific">Comamonas serinivorans</name>
    <dbReference type="NCBI Taxonomy" id="1082851"/>
    <lineage>
        <taxon>Bacteria</taxon>
        <taxon>Pseudomonadati</taxon>
        <taxon>Pseudomonadota</taxon>
        <taxon>Betaproteobacteria</taxon>
        <taxon>Burkholderiales</taxon>
        <taxon>Comamonadaceae</taxon>
        <taxon>Comamonas</taxon>
    </lineage>
</organism>
<dbReference type="InterPro" id="IPR029058">
    <property type="entry name" value="AB_hydrolase_fold"/>
</dbReference>
<accession>A0A1Y0EQ84</accession>
<dbReference type="Proteomes" id="UP000196138">
    <property type="component" value="Chromosome"/>
</dbReference>
<dbReference type="EMBL" id="CP021455">
    <property type="protein sequence ID" value="ARU05814.1"/>
    <property type="molecule type" value="Genomic_DNA"/>
</dbReference>
<protein>
    <submittedName>
        <fullName evidence="4">Phospholipase</fullName>
    </submittedName>
</protein>
<evidence type="ECO:0000259" key="3">
    <source>
        <dbReference type="Pfam" id="PF02230"/>
    </source>
</evidence>